<dbReference type="Gene3D" id="3.40.50.620">
    <property type="entry name" value="HUPs"/>
    <property type="match status" value="1"/>
</dbReference>
<comment type="caution">
    <text evidence="2">The sequence shown here is derived from an EMBL/GenBank/DDBJ whole genome shotgun (WGS) entry which is preliminary data.</text>
</comment>
<feature type="domain" description="Phosphoadenosine phosphosulphate reductase" evidence="1">
    <location>
        <begin position="33"/>
        <end position="237"/>
    </location>
</feature>
<dbReference type="InterPro" id="IPR050128">
    <property type="entry name" value="Sulfate_adenylyltrnsfr_sub2"/>
</dbReference>
<proteinExistence type="predicted"/>
<dbReference type="Proteomes" id="UP000197290">
    <property type="component" value="Unassembled WGS sequence"/>
</dbReference>
<dbReference type="PANTHER" id="PTHR43196">
    <property type="entry name" value="SULFATE ADENYLYLTRANSFERASE SUBUNIT 2"/>
    <property type="match status" value="1"/>
</dbReference>
<accession>A0A245ZCX7</accession>
<evidence type="ECO:0000313" key="3">
    <source>
        <dbReference type="Proteomes" id="UP000197290"/>
    </source>
</evidence>
<protein>
    <submittedName>
        <fullName evidence="2">Phosphoadenosine phosphosulfate reductase family protein</fullName>
    </submittedName>
</protein>
<dbReference type="GO" id="GO:0003824">
    <property type="term" value="F:catalytic activity"/>
    <property type="evidence" value="ECO:0007669"/>
    <property type="project" value="InterPro"/>
</dbReference>
<name>A0A245ZCX7_9SPHN</name>
<dbReference type="InterPro" id="IPR014729">
    <property type="entry name" value="Rossmann-like_a/b/a_fold"/>
</dbReference>
<organism evidence="2 3">
    <name type="scientific">Sphingomonas dokdonensis</name>
    <dbReference type="NCBI Taxonomy" id="344880"/>
    <lineage>
        <taxon>Bacteria</taxon>
        <taxon>Pseudomonadati</taxon>
        <taxon>Pseudomonadota</taxon>
        <taxon>Alphaproteobacteria</taxon>
        <taxon>Sphingomonadales</taxon>
        <taxon>Sphingomonadaceae</taxon>
        <taxon>Sphingomonas</taxon>
    </lineage>
</organism>
<gene>
    <name evidence="2" type="ORF">SPDO_32300</name>
</gene>
<dbReference type="EMBL" id="NBBI01000013">
    <property type="protein sequence ID" value="OWK27547.1"/>
    <property type="molecule type" value="Genomic_DNA"/>
</dbReference>
<evidence type="ECO:0000313" key="2">
    <source>
        <dbReference type="EMBL" id="OWK27547.1"/>
    </source>
</evidence>
<reference evidence="2 3" key="1">
    <citation type="submission" date="2017-03" db="EMBL/GenBank/DDBJ databases">
        <title>Genome sequence of Sphingomonas dokdonensis DSM 21029.</title>
        <authorList>
            <person name="Poehlein A."/>
            <person name="Wuebbeler J.H."/>
            <person name="Steinbuechel A."/>
            <person name="Daniel R."/>
        </authorList>
    </citation>
    <scope>NUCLEOTIDE SEQUENCE [LARGE SCALE GENOMIC DNA]</scope>
    <source>
        <strain evidence="2 3">DSM 21029</strain>
    </source>
</reference>
<sequence>MSLRGQMDLFASGFSQLAIDERVSAAIAAGAPVAFSLSGGKDSVSIAHATAKRLDALGHPRDRRVSIHSDLGRIEWRSTPATVEQAAAAIGTPLVIVRRKAGDLVDRWERRFELGLERYEQLLTYHLTSPWSSANNRFCTAELKTQVILPHLLRMFPGQQIVSVVGIRREESLKRRLAPVSKIEGKPYVRANGGGILTWHPGVEIREDEVYTYIAREGLPLAEAYPLGSTRFGCAFCVLASENDLTVAAHAPGNLGVLHHLVGMEARSSFSFQPQRWLGDVAPQLLPKTLLNALHHGKAAAAERRALEARLPSNLKYVKGWPQRVPSLAEASVILSTRTALLTAHGRRSPYDTPARVRDRIAELHTVERAREAA</sequence>
<keyword evidence="3" id="KW-1185">Reference proteome</keyword>
<dbReference type="PANTHER" id="PTHR43196:SF2">
    <property type="entry name" value="PHOSPHOADENOSINE PHOSPHOSULFATE REDUCTASE"/>
    <property type="match status" value="1"/>
</dbReference>
<dbReference type="RefSeq" id="WP_245829584.1">
    <property type="nucleotide sequence ID" value="NZ_NBBI01000013.1"/>
</dbReference>
<evidence type="ECO:0000259" key="1">
    <source>
        <dbReference type="Pfam" id="PF01507"/>
    </source>
</evidence>
<dbReference type="AlphaFoldDB" id="A0A245ZCX7"/>
<dbReference type="SUPFAM" id="SSF52402">
    <property type="entry name" value="Adenine nucleotide alpha hydrolases-like"/>
    <property type="match status" value="1"/>
</dbReference>
<dbReference type="InterPro" id="IPR002500">
    <property type="entry name" value="PAPS_reduct_dom"/>
</dbReference>
<dbReference type="Pfam" id="PF01507">
    <property type="entry name" value="PAPS_reduct"/>
    <property type="match status" value="1"/>
</dbReference>